<accession>A0A1A2F3D7</accession>
<sequence length="462" mass="50467">MSISDEVLLPQEAACAAVRADLDLIDAAYARLRAADTDMVGNAFRIEIAERLETQHRVNRGLSYRMFGEIEQPIDSLGEAALPPGTRAGDLLRQRLRITRGEVRRRFALAARIRPRRTLTGPTLPPALPELAAAIEDGDLGEDHITTITKALDHLPAKATSADHEQAEHLLVANARRQDSPFVAAVGRTIADTIAERLGQYSDADRARRRTLSLGPQQLDGMSRVSGYVDPETRAYLEAIIAAVRPGHHLPDADTPDLRNEGQRAHDALKVALRHAIESEKLGTHRGVPVTVIVSTTLTELDQAVHATKDRAVAMPAAARTGGGSQLPLRDLIRMAANSIHYLAVFDDHSNRPLYLGRSKRIATADHRIICHARDRGCTRPNCTQPGYRCEVHHCPGWAGGGRTDADALWFACPRDHAAETNGHYTTTPSNGRLAWSDGNGPPEINHAHHPDELLNDPDDDP</sequence>
<gene>
    <name evidence="3" type="ORF">A5771_00590</name>
</gene>
<evidence type="ECO:0000259" key="2">
    <source>
        <dbReference type="Pfam" id="PF02720"/>
    </source>
</evidence>
<evidence type="ECO:0000313" key="3">
    <source>
        <dbReference type="EMBL" id="OBG10965.1"/>
    </source>
</evidence>
<organism evidence="3 4">
    <name type="scientific">Mycolicibacter sinensis (strain JDM601)</name>
    <name type="common">Mycobacterium sinense</name>
    <dbReference type="NCBI Taxonomy" id="875328"/>
    <lineage>
        <taxon>Bacteria</taxon>
        <taxon>Bacillati</taxon>
        <taxon>Actinomycetota</taxon>
        <taxon>Actinomycetes</taxon>
        <taxon>Mycobacteriales</taxon>
        <taxon>Mycobacteriaceae</taxon>
        <taxon>Mycolicibacter</taxon>
    </lineage>
</organism>
<dbReference type="AlphaFoldDB" id="A0A1A2F3D7"/>
<dbReference type="Pfam" id="PF02720">
    <property type="entry name" value="DUF222"/>
    <property type="match status" value="1"/>
</dbReference>
<dbReference type="OrthoDB" id="4419061at2"/>
<evidence type="ECO:0000256" key="1">
    <source>
        <dbReference type="SAM" id="MobiDB-lite"/>
    </source>
</evidence>
<comment type="caution">
    <text evidence="3">The sequence shown here is derived from an EMBL/GenBank/DDBJ whole genome shotgun (WGS) entry which is preliminary data.</text>
</comment>
<dbReference type="InterPro" id="IPR003870">
    <property type="entry name" value="DUF222"/>
</dbReference>
<feature type="region of interest" description="Disordered" evidence="1">
    <location>
        <begin position="421"/>
        <end position="462"/>
    </location>
</feature>
<evidence type="ECO:0000313" key="4">
    <source>
        <dbReference type="Proteomes" id="UP000093985"/>
    </source>
</evidence>
<dbReference type="RefSeq" id="WP_064853213.1">
    <property type="nucleotide sequence ID" value="NZ_LZIN01000002.1"/>
</dbReference>
<reference evidence="4" key="1">
    <citation type="submission" date="2016-06" db="EMBL/GenBank/DDBJ databases">
        <authorList>
            <person name="Sutton G."/>
            <person name="Brinkac L."/>
            <person name="Sanka R."/>
            <person name="Adams M."/>
            <person name="Lau E."/>
            <person name="Mehaffy C."/>
            <person name="Tameris M."/>
            <person name="Hatherill M."/>
            <person name="Hanekom W."/>
            <person name="Mahomed H."/>
            <person name="Mcshane H."/>
        </authorList>
    </citation>
    <scope>NUCLEOTIDE SEQUENCE [LARGE SCALE GENOMIC DNA]</scope>
    <source>
        <strain evidence="4">852014-51077_SCH5608930-a</strain>
    </source>
</reference>
<dbReference type="CDD" id="cd00085">
    <property type="entry name" value="HNHc"/>
    <property type="match status" value="1"/>
</dbReference>
<protein>
    <submittedName>
        <fullName evidence="3">HNH nuclease</fullName>
    </submittedName>
</protein>
<dbReference type="EMBL" id="LZIN01000002">
    <property type="protein sequence ID" value="OBG10965.1"/>
    <property type="molecule type" value="Genomic_DNA"/>
</dbReference>
<feature type="domain" description="DUF222" evidence="2">
    <location>
        <begin position="48"/>
        <end position="375"/>
    </location>
</feature>
<proteinExistence type="predicted"/>
<name>A0A1A2F3D7_MYCSD</name>
<dbReference type="InterPro" id="IPR003615">
    <property type="entry name" value="HNH_nuc"/>
</dbReference>
<dbReference type="Proteomes" id="UP000093985">
    <property type="component" value="Unassembled WGS sequence"/>
</dbReference>